<dbReference type="InterPro" id="IPR032465">
    <property type="entry name" value="ACMSD"/>
</dbReference>
<proteinExistence type="predicted"/>
<gene>
    <name evidence="3" type="ORF">R7226_15890</name>
</gene>
<dbReference type="EMBL" id="JAWSTH010000041">
    <property type="protein sequence ID" value="MDW5595830.1"/>
    <property type="molecule type" value="Genomic_DNA"/>
</dbReference>
<feature type="domain" description="Amidohydrolase-related" evidence="2">
    <location>
        <begin position="47"/>
        <end position="282"/>
    </location>
</feature>
<dbReference type="InterPro" id="IPR032466">
    <property type="entry name" value="Metal_Hydrolase"/>
</dbReference>
<dbReference type="SUPFAM" id="SSF51556">
    <property type="entry name" value="Metallo-dependent hydrolases"/>
    <property type="match status" value="1"/>
</dbReference>
<evidence type="ECO:0000256" key="1">
    <source>
        <dbReference type="ARBA" id="ARBA00023239"/>
    </source>
</evidence>
<accession>A0ABU4HRG3</accession>
<keyword evidence="1" id="KW-0456">Lyase</keyword>
<dbReference type="RefSeq" id="WP_318598174.1">
    <property type="nucleotide sequence ID" value="NZ_JAWSTH010000041.1"/>
</dbReference>
<sequence>MKIIDIRIKVPVRDDDSSSYPELPPEYARYGEVYGNGGASAATLEQLLAEKRAAGVGPSILQAEHEFGLPSQWNDRVYELLQAYPEEFVAGWGLVDPRRPMEAVAEIERCYHDLGLRGIIFEPGFLDISPIDARCYPVYATCSRLGIPIGLHTGINFSSHGPLRHERPFLFDQVACHFPDLMMVCHHGGWPWVHEMVAVAWKHRNVYLEFGAIAPKYIAEGSGGGWGDMPKFMDKVLHEKILFGTDWPMMRYDRVLEEVRLLGLRERSLEAYLGGNAERLLDRVMSREVAA</sequence>
<organism evidence="3 4">
    <name type="scientific">Conexibacter stalactiti</name>
    <dbReference type="NCBI Taxonomy" id="1940611"/>
    <lineage>
        <taxon>Bacteria</taxon>
        <taxon>Bacillati</taxon>
        <taxon>Actinomycetota</taxon>
        <taxon>Thermoleophilia</taxon>
        <taxon>Solirubrobacterales</taxon>
        <taxon>Conexibacteraceae</taxon>
        <taxon>Conexibacter</taxon>
    </lineage>
</organism>
<dbReference type="Gene3D" id="3.20.20.140">
    <property type="entry name" value="Metal-dependent hydrolases"/>
    <property type="match status" value="1"/>
</dbReference>
<evidence type="ECO:0000259" key="2">
    <source>
        <dbReference type="Pfam" id="PF04909"/>
    </source>
</evidence>
<dbReference type="Proteomes" id="UP001284601">
    <property type="component" value="Unassembled WGS sequence"/>
</dbReference>
<protein>
    <submittedName>
        <fullName evidence="3">Amidohydrolase family protein</fullName>
    </submittedName>
</protein>
<comment type="caution">
    <text evidence="3">The sequence shown here is derived from an EMBL/GenBank/DDBJ whole genome shotgun (WGS) entry which is preliminary data.</text>
</comment>
<keyword evidence="4" id="KW-1185">Reference proteome</keyword>
<reference evidence="4" key="1">
    <citation type="submission" date="2023-07" db="EMBL/GenBank/DDBJ databases">
        <title>Conexibacter stalactiti sp. nov., isolated from stalactites in a lava cave and emended description of the genus Conexibacter.</title>
        <authorList>
            <person name="Lee S.D."/>
        </authorList>
    </citation>
    <scope>NUCLEOTIDE SEQUENCE [LARGE SCALE GENOMIC DNA]</scope>
    <source>
        <strain evidence="4">KCTC 39840</strain>
    </source>
</reference>
<dbReference type="Pfam" id="PF04909">
    <property type="entry name" value="Amidohydro_2"/>
    <property type="match status" value="1"/>
</dbReference>
<name>A0ABU4HRG3_9ACTN</name>
<dbReference type="InterPro" id="IPR006680">
    <property type="entry name" value="Amidohydro-rel"/>
</dbReference>
<dbReference type="PANTHER" id="PTHR21240:SF19">
    <property type="entry name" value="CATALYTIC_ HYDROLASE"/>
    <property type="match status" value="1"/>
</dbReference>
<evidence type="ECO:0000313" key="3">
    <source>
        <dbReference type="EMBL" id="MDW5595830.1"/>
    </source>
</evidence>
<dbReference type="PANTHER" id="PTHR21240">
    <property type="entry name" value="2-AMINO-3-CARBOXYLMUCONATE-6-SEMIALDEHYDE DECARBOXYLASE"/>
    <property type="match status" value="1"/>
</dbReference>
<evidence type="ECO:0000313" key="4">
    <source>
        <dbReference type="Proteomes" id="UP001284601"/>
    </source>
</evidence>